<dbReference type="AlphaFoldDB" id="A0A2N7QA07"/>
<dbReference type="Pfam" id="PF18614">
    <property type="entry name" value="RNase_II_C_S1"/>
    <property type="match status" value="1"/>
</dbReference>
<accession>A0A2N7QA07</accession>
<dbReference type="InterPro" id="IPR040596">
    <property type="entry name" value="RNase_II_C_S1"/>
</dbReference>
<comment type="caution">
    <text evidence="2">The sequence shown here is derived from an EMBL/GenBank/DDBJ whole genome shotgun (WGS) entry which is preliminary data.</text>
</comment>
<dbReference type="Proteomes" id="UP000235619">
    <property type="component" value="Unassembled WGS sequence"/>
</dbReference>
<protein>
    <recommendedName>
        <fullName evidence="1">RNase II-type exonuclease C-terminal S1 domain-containing protein</fullName>
    </recommendedName>
</protein>
<evidence type="ECO:0000313" key="2">
    <source>
        <dbReference type="EMBL" id="PMP95195.1"/>
    </source>
</evidence>
<proteinExistence type="predicted"/>
<sequence length="63" mass="7129">MQDEPLKGLVLDIQNKKAKVYLIDYNITGEVIGFKGNLNPGEEITVKVEKVNPHLEILRLKIV</sequence>
<gene>
    <name evidence="2" type="ORF">C0169_05600</name>
</gene>
<feature type="domain" description="RNase II-type exonuclease C-terminal S1" evidence="1">
    <location>
        <begin position="7"/>
        <end position="54"/>
    </location>
</feature>
<name>A0A2N7QA07_9BACT</name>
<dbReference type="EMBL" id="PNJD01000345">
    <property type="protein sequence ID" value="PMP95195.1"/>
    <property type="molecule type" value="Genomic_DNA"/>
</dbReference>
<reference evidence="2 3" key="1">
    <citation type="submission" date="2018-01" db="EMBL/GenBank/DDBJ databases">
        <title>Metagenomic assembled genomes from two thermal pools in the Uzon Caldera, Kamchatka, Russia.</title>
        <authorList>
            <person name="Wilkins L."/>
            <person name="Ettinger C."/>
        </authorList>
    </citation>
    <scope>NUCLEOTIDE SEQUENCE [LARGE SCALE GENOMIC DNA]</scope>
    <source>
        <strain evidence="2">ARK-04</strain>
    </source>
</reference>
<organism evidence="2 3">
    <name type="scientific">Thermodesulfobacterium geofontis</name>
    <dbReference type="NCBI Taxonomy" id="1295609"/>
    <lineage>
        <taxon>Bacteria</taxon>
        <taxon>Pseudomonadati</taxon>
        <taxon>Thermodesulfobacteriota</taxon>
        <taxon>Thermodesulfobacteria</taxon>
        <taxon>Thermodesulfobacteriales</taxon>
        <taxon>Thermodesulfobacteriaceae</taxon>
        <taxon>Thermodesulfobacterium</taxon>
    </lineage>
</organism>
<evidence type="ECO:0000259" key="1">
    <source>
        <dbReference type="Pfam" id="PF18614"/>
    </source>
</evidence>
<evidence type="ECO:0000313" key="3">
    <source>
        <dbReference type="Proteomes" id="UP000235619"/>
    </source>
</evidence>